<evidence type="ECO:0000313" key="1">
    <source>
        <dbReference type="EMBL" id="SVB85844.1"/>
    </source>
</evidence>
<proteinExistence type="predicted"/>
<sequence>MPRVEENALSAQTKSYVRASTIRFRRTSGRVCPKLALVLHKLRFPRPRRRDDLKRPKALRRESCFPDDLKSFWCIEFAIMLGG</sequence>
<accession>A0A382HES3</accession>
<dbReference type="AlphaFoldDB" id="A0A382HES3"/>
<organism evidence="1">
    <name type="scientific">marine metagenome</name>
    <dbReference type="NCBI Taxonomy" id="408172"/>
    <lineage>
        <taxon>unclassified sequences</taxon>
        <taxon>metagenomes</taxon>
        <taxon>ecological metagenomes</taxon>
    </lineage>
</organism>
<feature type="non-terminal residue" evidence="1">
    <location>
        <position position="83"/>
    </location>
</feature>
<gene>
    <name evidence="1" type="ORF">METZ01_LOCUS238698</name>
</gene>
<dbReference type="EMBL" id="UINC01060874">
    <property type="protein sequence ID" value="SVB85844.1"/>
    <property type="molecule type" value="Genomic_DNA"/>
</dbReference>
<reference evidence="1" key="1">
    <citation type="submission" date="2018-05" db="EMBL/GenBank/DDBJ databases">
        <authorList>
            <person name="Lanie J.A."/>
            <person name="Ng W.-L."/>
            <person name="Kazmierczak K.M."/>
            <person name="Andrzejewski T.M."/>
            <person name="Davidsen T.M."/>
            <person name="Wayne K.J."/>
            <person name="Tettelin H."/>
            <person name="Glass J.I."/>
            <person name="Rusch D."/>
            <person name="Podicherti R."/>
            <person name="Tsui H.-C.T."/>
            <person name="Winkler M.E."/>
        </authorList>
    </citation>
    <scope>NUCLEOTIDE SEQUENCE</scope>
</reference>
<name>A0A382HES3_9ZZZZ</name>
<protein>
    <submittedName>
        <fullName evidence="1">Uncharacterized protein</fullName>
    </submittedName>
</protein>